<organism evidence="1 2">
    <name type="scientific">Paraherbaspirillum soli</name>
    <dbReference type="NCBI Taxonomy" id="631222"/>
    <lineage>
        <taxon>Bacteria</taxon>
        <taxon>Pseudomonadati</taxon>
        <taxon>Pseudomonadota</taxon>
        <taxon>Betaproteobacteria</taxon>
        <taxon>Burkholderiales</taxon>
        <taxon>Oxalobacteraceae</taxon>
        <taxon>Paraherbaspirillum</taxon>
    </lineage>
</organism>
<dbReference type="SUPFAM" id="SSF140736">
    <property type="entry name" value="Rv1873-like"/>
    <property type="match status" value="1"/>
</dbReference>
<dbReference type="EMBL" id="JBHSMT010000028">
    <property type="protein sequence ID" value="MFC5475695.1"/>
    <property type="molecule type" value="Genomic_DNA"/>
</dbReference>
<name>A0ABW0MBU2_9BURK</name>
<dbReference type="Gene3D" id="1.25.40.380">
    <property type="entry name" value="Protein of unknown function DUF1810"/>
    <property type="match status" value="1"/>
</dbReference>
<protein>
    <submittedName>
        <fullName evidence="1">DUF1810 domain-containing protein</fullName>
    </submittedName>
</protein>
<reference evidence="2" key="1">
    <citation type="journal article" date="2019" name="Int. J. Syst. Evol. Microbiol.">
        <title>The Global Catalogue of Microorganisms (GCM) 10K type strain sequencing project: providing services to taxonomists for standard genome sequencing and annotation.</title>
        <authorList>
            <consortium name="The Broad Institute Genomics Platform"/>
            <consortium name="The Broad Institute Genome Sequencing Center for Infectious Disease"/>
            <person name="Wu L."/>
            <person name="Ma J."/>
        </authorList>
    </citation>
    <scope>NUCLEOTIDE SEQUENCE [LARGE SCALE GENOMIC DNA]</scope>
    <source>
        <strain evidence="2">JCM 17066</strain>
    </source>
</reference>
<sequence length="140" mass="15880">MNDPYDLQRFVEAQQPLFDSVCAELRAGRKRTHWMWFVFPQIEGLGHSAMARKFAISSLQEARAYLEHPLLGPRLRQCSRIVAELDGRTIEAIFAYPDDMKFQSAMTLFAQASADNQVFNDCLQKYFGGVADADTLAQLS</sequence>
<comment type="caution">
    <text evidence="1">The sequence shown here is derived from an EMBL/GenBank/DDBJ whole genome shotgun (WGS) entry which is preliminary data.</text>
</comment>
<dbReference type="PIRSF" id="PIRSF008546">
    <property type="entry name" value="UCP008546"/>
    <property type="match status" value="1"/>
</dbReference>
<dbReference type="RefSeq" id="WP_378999223.1">
    <property type="nucleotide sequence ID" value="NZ_JBHSMT010000028.1"/>
</dbReference>
<accession>A0ABW0MBU2</accession>
<evidence type="ECO:0000313" key="2">
    <source>
        <dbReference type="Proteomes" id="UP001596045"/>
    </source>
</evidence>
<keyword evidence="2" id="KW-1185">Reference proteome</keyword>
<proteinExistence type="predicted"/>
<gene>
    <name evidence="1" type="ORF">ACFPM8_17165</name>
</gene>
<dbReference type="InterPro" id="IPR036287">
    <property type="entry name" value="Rv1873-like_sf"/>
</dbReference>
<dbReference type="Proteomes" id="UP001596045">
    <property type="component" value="Unassembled WGS sequence"/>
</dbReference>
<evidence type="ECO:0000313" key="1">
    <source>
        <dbReference type="EMBL" id="MFC5475695.1"/>
    </source>
</evidence>
<dbReference type="Pfam" id="PF08837">
    <property type="entry name" value="DUF1810"/>
    <property type="match status" value="1"/>
</dbReference>
<dbReference type="InterPro" id="IPR014937">
    <property type="entry name" value="DUF1810"/>
</dbReference>